<keyword evidence="3" id="KW-0378">Hydrolase</keyword>
<dbReference type="Proteomes" id="UP000032430">
    <property type="component" value="Chromosome I"/>
</dbReference>
<proteinExistence type="inferred from homology"/>
<evidence type="ECO:0000256" key="1">
    <source>
        <dbReference type="ARBA" id="ARBA00007261"/>
    </source>
</evidence>
<dbReference type="InterPro" id="IPR007863">
    <property type="entry name" value="Peptidase_M16_C"/>
</dbReference>
<dbReference type="GO" id="GO:0006508">
    <property type="term" value="P:proteolysis"/>
    <property type="evidence" value="ECO:0007669"/>
    <property type="project" value="UniProtKB-KW"/>
</dbReference>
<keyword evidence="6" id="KW-0732">Signal</keyword>
<feature type="signal peptide" evidence="6">
    <location>
        <begin position="1"/>
        <end position="19"/>
    </location>
</feature>
<dbReference type="OrthoDB" id="9811314at2"/>
<dbReference type="Pfam" id="PF05193">
    <property type="entry name" value="Peptidase_M16_C"/>
    <property type="match status" value="1"/>
</dbReference>
<dbReference type="KEGG" id="lfa:LFA_0399"/>
<dbReference type="InterPro" id="IPR011249">
    <property type="entry name" value="Metalloenz_LuxS/M16"/>
</dbReference>
<dbReference type="PROSITE" id="PS51257">
    <property type="entry name" value="PROKAR_LIPOPROTEIN"/>
    <property type="match status" value="1"/>
</dbReference>
<reference evidence="10" key="1">
    <citation type="submission" date="2014-09" db="EMBL/GenBank/DDBJ databases">
        <authorList>
            <person name="Gomez-Valero L."/>
        </authorList>
    </citation>
    <scope>NUCLEOTIDE SEQUENCE [LARGE SCALE GENOMIC DNA]</scope>
    <source>
        <strain evidence="10">ATCC700992</strain>
    </source>
</reference>
<evidence type="ECO:0000259" key="8">
    <source>
        <dbReference type="Pfam" id="PF05193"/>
    </source>
</evidence>
<comment type="similarity">
    <text evidence="1">Belongs to the peptidase M16 family.</text>
</comment>
<dbReference type="RefSeq" id="WP_045094667.1">
    <property type="nucleotide sequence ID" value="NZ_LN614827.1"/>
</dbReference>
<protein>
    <submittedName>
        <fullName evidence="9">Zinc protease (Peptidase, M16 family)</fullName>
    </submittedName>
</protein>
<evidence type="ECO:0000256" key="5">
    <source>
        <dbReference type="ARBA" id="ARBA00023049"/>
    </source>
</evidence>
<evidence type="ECO:0000256" key="2">
    <source>
        <dbReference type="ARBA" id="ARBA00022670"/>
    </source>
</evidence>
<dbReference type="InterPro" id="IPR050626">
    <property type="entry name" value="Peptidase_M16"/>
</dbReference>
<name>A0A098G070_9GAMM</name>
<organism evidence="9 10">
    <name type="scientific">Legionella fallonii LLAP-10</name>
    <dbReference type="NCBI Taxonomy" id="1212491"/>
    <lineage>
        <taxon>Bacteria</taxon>
        <taxon>Pseudomonadati</taxon>
        <taxon>Pseudomonadota</taxon>
        <taxon>Gammaproteobacteria</taxon>
        <taxon>Legionellales</taxon>
        <taxon>Legionellaceae</taxon>
        <taxon>Legionella</taxon>
    </lineage>
</organism>
<evidence type="ECO:0000259" key="7">
    <source>
        <dbReference type="Pfam" id="PF00675"/>
    </source>
</evidence>
<dbReference type="HOGENOM" id="CLU_009902_1_0_6"/>
<gene>
    <name evidence="9" type="ORF">LFA_0399</name>
</gene>
<dbReference type="EMBL" id="LN614827">
    <property type="protein sequence ID" value="CEG55868.1"/>
    <property type="molecule type" value="Genomic_DNA"/>
</dbReference>
<dbReference type="GO" id="GO:0046872">
    <property type="term" value="F:metal ion binding"/>
    <property type="evidence" value="ECO:0007669"/>
    <property type="project" value="InterPro"/>
</dbReference>
<dbReference type="InterPro" id="IPR011765">
    <property type="entry name" value="Pept_M16_N"/>
</dbReference>
<dbReference type="PANTHER" id="PTHR43690">
    <property type="entry name" value="NARDILYSIN"/>
    <property type="match status" value="1"/>
</dbReference>
<dbReference type="Pfam" id="PF00675">
    <property type="entry name" value="Peptidase_M16"/>
    <property type="match status" value="1"/>
</dbReference>
<evidence type="ECO:0000256" key="6">
    <source>
        <dbReference type="SAM" id="SignalP"/>
    </source>
</evidence>
<feature type="domain" description="Peptidase M16 N-terminal" evidence="7">
    <location>
        <begin position="31"/>
        <end position="176"/>
    </location>
</feature>
<dbReference type="MEROPS" id="M16.019"/>
<evidence type="ECO:0000313" key="10">
    <source>
        <dbReference type="Proteomes" id="UP000032430"/>
    </source>
</evidence>
<keyword evidence="10" id="KW-1185">Reference proteome</keyword>
<evidence type="ECO:0000256" key="4">
    <source>
        <dbReference type="ARBA" id="ARBA00022833"/>
    </source>
</evidence>
<feature type="chain" id="PRO_5001935229" evidence="6">
    <location>
        <begin position="20"/>
        <end position="442"/>
    </location>
</feature>
<dbReference type="SUPFAM" id="SSF63411">
    <property type="entry name" value="LuxS/MPP-like metallohydrolase"/>
    <property type="match status" value="2"/>
</dbReference>
<feature type="domain" description="Peptidase M16 C-terminal" evidence="8">
    <location>
        <begin position="186"/>
        <end position="367"/>
    </location>
</feature>
<keyword evidence="4" id="KW-0862">Zinc</keyword>
<dbReference type="Gene3D" id="3.30.830.10">
    <property type="entry name" value="Metalloenzyme, LuxS/M16 peptidase-like"/>
    <property type="match status" value="2"/>
</dbReference>
<dbReference type="PANTHER" id="PTHR43690:SF17">
    <property type="entry name" value="PROTEIN YHJJ"/>
    <property type="match status" value="1"/>
</dbReference>
<keyword evidence="2 9" id="KW-0645">Protease</keyword>
<evidence type="ECO:0000313" key="9">
    <source>
        <dbReference type="EMBL" id="CEG55868.1"/>
    </source>
</evidence>
<dbReference type="STRING" id="1212491.LFA_0399"/>
<dbReference type="GO" id="GO:0008237">
    <property type="term" value="F:metallopeptidase activity"/>
    <property type="evidence" value="ECO:0007669"/>
    <property type="project" value="UniProtKB-KW"/>
</dbReference>
<keyword evidence="5" id="KW-0482">Metalloprotease</keyword>
<accession>A0A098G070</accession>
<dbReference type="AlphaFoldDB" id="A0A098G070"/>
<sequence length="442" mass="49845">MRKILITIFMIVLSCQTFGQVQEFTLNNGLKVLVKEDHRAPIAVSMVWYNVGSADEPGGITGVSHAIEHMMFKGTPQYPLGVFSKTIAAQGGQENAFTNNDYTAYFEKIAASRLATSFELEADRMKNLLLNADEFAKEIKVIQEERRLRTDNNPQALAFERFLATAHLSAPYNHPVIGWMSDLKQMSVEDLKKWYQTYYAPNNATLVVVGDVNPQEVHSLAERYFGDIPRKFVAERKLIKEPPTLGKKSVTIHAAAKLPLLMMGYTVPSVKTAQNAWEPYALEIIAGILDAGEGARFAQNLIRGSHVATGVDAYYNLYARYQTQFIVYGTPNQNHQIKDFRKAVLNELDDLKKTPIKNEELQRVKNQIIAQKTFEKDSIFGQAMELGLLETVGIGWQQTNNYTQAINGVTAEQIQQTAQRYFQENNRTEAELIPLSNDKVKQ</sequence>
<evidence type="ECO:0000256" key="3">
    <source>
        <dbReference type="ARBA" id="ARBA00022801"/>
    </source>
</evidence>